<evidence type="ECO:0000259" key="8">
    <source>
        <dbReference type="PROSITE" id="PS51980"/>
    </source>
</evidence>
<proteinExistence type="inferred from homology"/>
<dbReference type="InterPro" id="IPR031176">
    <property type="entry name" value="ELL/occludin"/>
</dbReference>
<comment type="similarity">
    <text evidence="2 6">Belongs to the ELL/occludin family.</text>
</comment>
<feature type="compositionally biased region" description="Low complexity" evidence="7">
    <location>
        <begin position="400"/>
        <end position="417"/>
    </location>
</feature>
<dbReference type="InterPro" id="IPR036390">
    <property type="entry name" value="WH_DNA-bd_sf"/>
</dbReference>
<reference evidence="10" key="2">
    <citation type="submission" date="2018-10" db="EMBL/GenBank/DDBJ databases">
        <title>De novo assembly of a Great Dane genome.</title>
        <authorList>
            <person name="Kidd J.M."/>
            <person name="Pendleton A.L."/>
            <person name="Shen F."/>
            <person name="Emery S."/>
        </authorList>
    </citation>
    <scope>NUCLEOTIDE SEQUENCE [LARGE SCALE GENOMIC DNA]</scope>
    <source>
        <strain evidence="10">Great Dane</strain>
    </source>
</reference>
<feature type="compositionally biased region" description="Low complexity" evidence="7">
    <location>
        <begin position="365"/>
        <end position="374"/>
    </location>
</feature>
<dbReference type="Gene3D" id="1.10.10.2670">
    <property type="entry name" value="E3 ubiquitin-protein ligase"/>
    <property type="match status" value="1"/>
</dbReference>
<evidence type="ECO:0000256" key="5">
    <source>
        <dbReference type="ARBA" id="ARBA00023242"/>
    </source>
</evidence>
<dbReference type="InterPro" id="IPR010844">
    <property type="entry name" value="Occludin_ELL"/>
</dbReference>
<dbReference type="GO" id="GO:0006368">
    <property type="term" value="P:transcription elongation by RNA polymerase II"/>
    <property type="evidence" value="ECO:0007669"/>
    <property type="project" value="InterPro"/>
</dbReference>
<feature type="compositionally biased region" description="Low complexity" evidence="7">
    <location>
        <begin position="113"/>
        <end position="127"/>
    </location>
</feature>
<dbReference type="PANTHER" id="PTHR23288">
    <property type="entry name" value="OCCLUDIN AND RNA POLYMERASE II ELONGATION FACTOR ELL"/>
    <property type="match status" value="1"/>
</dbReference>
<gene>
    <name evidence="9" type="primary">LOC102152097</name>
</gene>
<keyword evidence="5" id="KW-0539">Nucleus</keyword>
<dbReference type="PROSITE" id="PS51980">
    <property type="entry name" value="OCEL"/>
    <property type="match status" value="1"/>
</dbReference>
<dbReference type="SUPFAM" id="SSF46785">
    <property type="entry name" value="Winged helix' DNA-binding domain"/>
    <property type="match status" value="1"/>
</dbReference>
<evidence type="ECO:0000313" key="12">
    <source>
        <dbReference type="Proteomes" id="UP000694542"/>
    </source>
</evidence>
<feature type="region of interest" description="Disordered" evidence="7">
    <location>
        <begin position="102"/>
        <end position="141"/>
    </location>
</feature>
<evidence type="ECO:0000313" key="10">
    <source>
        <dbReference type="Ensembl" id="ENSCAFP00040022900.1"/>
    </source>
</evidence>
<evidence type="ECO:0000313" key="9">
    <source>
        <dbReference type="Ensembl" id="ENSCAFP00000028119.5"/>
    </source>
</evidence>
<dbReference type="Pfam" id="PF07303">
    <property type="entry name" value="Occludin_ELL"/>
    <property type="match status" value="1"/>
</dbReference>
<accession>A0A8C0YYA8</accession>
<comment type="subcellular location">
    <subcellularLocation>
        <location evidence="1">Nucleus</location>
    </subcellularLocation>
</comment>
<name>A0A8C0YYA8_CANLF</name>
<evidence type="ECO:0000256" key="7">
    <source>
        <dbReference type="SAM" id="MobiDB-lite"/>
    </source>
</evidence>
<dbReference type="Proteomes" id="UP000002254">
    <property type="component" value="Chromosome X"/>
</dbReference>
<dbReference type="InterPro" id="IPR042065">
    <property type="entry name" value="E3_ELL-like"/>
</dbReference>
<dbReference type="PANTHER" id="PTHR23288:SF40">
    <property type="entry name" value="OCEL DOMAIN-CONTAINING PROTEIN"/>
    <property type="match status" value="1"/>
</dbReference>
<evidence type="ECO:0000256" key="6">
    <source>
        <dbReference type="PROSITE-ProRule" id="PRU01324"/>
    </source>
</evidence>
<dbReference type="Proteomes" id="UP000694542">
    <property type="component" value="Chromosome X"/>
</dbReference>
<evidence type="ECO:0000256" key="1">
    <source>
        <dbReference type="ARBA" id="ARBA00004123"/>
    </source>
</evidence>
<evidence type="ECO:0000256" key="4">
    <source>
        <dbReference type="ARBA" id="ARBA00023163"/>
    </source>
</evidence>
<dbReference type="AlphaFoldDB" id="A0A8C0YYA8"/>
<keyword evidence="3" id="KW-0805">Transcription regulation</keyword>
<dbReference type="InterPro" id="IPR019464">
    <property type="entry name" value="ELL_N"/>
</dbReference>
<dbReference type="Ensembl" id="ENSCAFT00040026347.1">
    <property type="protein sequence ID" value="ENSCAFP00040022900.1"/>
    <property type="gene ID" value="ENSCAFG00040014296.1"/>
</dbReference>
<dbReference type="Ensembl" id="ENSCAFT00000030264.5">
    <property type="protein sequence ID" value="ENSCAFP00000028119.5"/>
    <property type="gene ID" value="ENSCAFG00000019057.5"/>
</dbReference>
<keyword evidence="4" id="KW-0804">Transcription</keyword>
<dbReference type="SUPFAM" id="SSF144292">
    <property type="entry name" value="occludin/ELL-like"/>
    <property type="match status" value="1"/>
</dbReference>
<feature type="region of interest" description="Disordered" evidence="7">
    <location>
        <begin position="346"/>
        <end position="422"/>
    </location>
</feature>
<dbReference type="Gene3D" id="6.10.140.340">
    <property type="match status" value="1"/>
</dbReference>
<feature type="region of interest" description="Disordered" evidence="7">
    <location>
        <begin position="455"/>
        <end position="491"/>
    </location>
</feature>
<feature type="domain" description="OCEL" evidence="8">
    <location>
        <begin position="502"/>
        <end position="612"/>
    </location>
</feature>
<organism evidence="10 12">
    <name type="scientific">Canis lupus familiaris</name>
    <name type="common">Dog</name>
    <name type="synonym">Canis familiaris</name>
    <dbReference type="NCBI Taxonomy" id="9615"/>
    <lineage>
        <taxon>Eukaryota</taxon>
        <taxon>Metazoa</taxon>
        <taxon>Chordata</taxon>
        <taxon>Craniata</taxon>
        <taxon>Vertebrata</taxon>
        <taxon>Euteleostomi</taxon>
        <taxon>Mammalia</taxon>
        <taxon>Eutheria</taxon>
        <taxon>Laurasiatheria</taxon>
        <taxon>Carnivora</taxon>
        <taxon>Caniformia</taxon>
        <taxon>Canidae</taxon>
        <taxon>Canis</taxon>
    </lineage>
</organism>
<reference evidence="9 11" key="1">
    <citation type="journal article" date="2005" name="Nature">
        <title>Genome sequence, comparative analysis and haplotype structure of the domestic dog.</title>
        <authorList>
            <consortium name="Broad Sequencing Platform"/>
            <person name="Lindblad-Toh K."/>
            <person name="Wade C.M."/>
            <person name="Mikkelsen T.S."/>
            <person name="Karlsson E.K."/>
            <person name="Jaffe D.B."/>
            <person name="Kamal M."/>
            <person name="Clamp M."/>
            <person name="Chang J.L."/>
            <person name="Kulbokas E.J. III"/>
            <person name="Zody M.C."/>
            <person name="Mauceli E."/>
            <person name="Xie X."/>
            <person name="Breen M."/>
            <person name="Wayne R.K."/>
            <person name="Ostrander E.A."/>
            <person name="Ponting C.P."/>
            <person name="Galibert F."/>
            <person name="Smith D.R."/>
            <person name="DeJong P.J."/>
            <person name="Kirkness E."/>
            <person name="Alvarez P."/>
            <person name="Biagi T."/>
            <person name="Brockman W."/>
            <person name="Butler J."/>
            <person name="Chin C.W."/>
            <person name="Cook A."/>
            <person name="Cuff J."/>
            <person name="Daly M.J."/>
            <person name="DeCaprio D."/>
            <person name="Gnerre S."/>
            <person name="Grabherr M."/>
            <person name="Kellis M."/>
            <person name="Kleber M."/>
            <person name="Bardeleben C."/>
            <person name="Goodstadt L."/>
            <person name="Heger A."/>
            <person name="Hitte C."/>
            <person name="Kim L."/>
            <person name="Koepfli K.P."/>
            <person name="Parker H.G."/>
            <person name="Pollinger J.P."/>
            <person name="Searle S.M."/>
            <person name="Sutter N.B."/>
            <person name="Thomas R."/>
            <person name="Webber C."/>
            <person name="Baldwin J."/>
            <person name="Abebe A."/>
            <person name="Abouelleil A."/>
            <person name="Aftuck L."/>
            <person name="Ait-Zahra M."/>
            <person name="Aldredge T."/>
            <person name="Allen N."/>
            <person name="An P."/>
            <person name="Anderson S."/>
            <person name="Antoine C."/>
            <person name="Arachchi H."/>
            <person name="Aslam A."/>
            <person name="Ayotte L."/>
            <person name="Bachantsang P."/>
            <person name="Barry A."/>
            <person name="Bayul T."/>
            <person name="Benamara M."/>
            <person name="Berlin A."/>
            <person name="Bessette D."/>
            <person name="Blitshteyn B."/>
            <person name="Bloom T."/>
            <person name="Blye J."/>
            <person name="Boguslavskiy L."/>
            <person name="Bonnet C."/>
            <person name="Boukhgalter B."/>
            <person name="Brown A."/>
            <person name="Cahill P."/>
            <person name="Calixte N."/>
            <person name="Camarata J."/>
            <person name="Cheshatsang Y."/>
            <person name="Chu J."/>
            <person name="Citroen M."/>
            <person name="Collymore A."/>
            <person name="Cooke P."/>
            <person name="Dawoe T."/>
            <person name="Daza R."/>
            <person name="Decktor K."/>
            <person name="DeGray S."/>
            <person name="Dhargay N."/>
            <person name="Dooley K."/>
            <person name="Dooley K."/>
            <person name="Dorje P."/>
            <person name="Dorjee K."/>
            <person name="Dorris L."/>
            <person name="Duffey N."/>
            <person name="Dupes A."/>
            <person name="Egbiremolen O."/>
            <person name="Elong R."/>
            <person name="Falk J."/>
            <person name="Farina A."/>
            <person name="Faro S."/>
            <person name="Ferguson D."/>
            <person name="Ferreira P."/>
            <person name="Fisher S."/>
            <person name="FitzGerald M."/>
            <person name="Foley K."/>
            <person name="Foley C."/>
            <person name="Franke A."/>
            <person name="Friedrich D."/>
            <person name="Gage D."/>
            <person name="Garber M."/>
            <person name="Gearin G."/>
            <person name="Giannoukos G."/>
            <person name="Goode T."/>
            <person name="Goyette A."/>
            <person name="Graham J."/>
            <person name="Grandbois E."/>
            <person name="Gyaltsen K."/>
            <person name="Hafez N."/>
            <person name="Hagopian D."/>
            <person name="Hagos B."/>
            <person name="Hall J."/>
            <person name="Healy C."/>
            <person name="Hegarty R."/>
            <person name="Honan T."/>
            <person name="Horn A."/>
            <person name="Houde N."/>
            <person name="Hughes L."/>
            <person name="Hunnicutt L."/>
            <person name="Husby M."/>
            <person name="Jester B."/>
            <person name="Jones C."/>
            <person name="Kamat A."/>
            <person name="Kanga B."/>
            <person name="Kells C."/>
            <person name="Khazanovich D."/>
            <person name="Kieu A.C."/>
            <person name="Kisner P."/>
            <person name="Kumar M."/>
            <person name="Lance K."/>
            <person name="Landers T."/>
            <person name="Lara M."/>
            <person name="Lee W."/>
            <person name="Leger J.P."/>
            <person name="Lennon N."/>
            <person name="Leuper L."/>
            <person name="LeVine S."/>
            <person name="Liu J."/>
            <person name="Liu X."/>
            <person name="Lokyitsang Y."/>
            <person name="Lokyitsang T."/>
            <person name="Lui A."/>
            <person name="Macdonald J."/>
            <person name="Major J."/>
            <person name="Marabella R."/>
            <person name="Maru K."/>
            <person name="Matthews C."/>
            <person name="McDonough S."/>
            <person name="Mehta T."/>
            <person name="Meldrim J."/>
            <person name="Melnikov A."/>
            <person name="Meneus L."/>
            <person name="Mihalev A."/>
            <person name="Mihova T."/>
            <person name="Miller K."/>
            <person name="Mittelman R."/>
            <person name="Mlenga V."/>
            <person name="Mulrain L."/>
            <person name="Munson G."/>
            <person name="Navidi A."/>
            <person name="Naylor J."/>
            <person name="Nguyen T."/>
            <person name="Nguyen N."/>
            <person name="Nguyen C."/>
            <person name="Nguyen T."/>
            <person name="Nicol R."/>
            <person name="Norbu N."/>
            <person name="Norbu C."/>
            <person name="Novod N."/>
            <person name="Nyima T."/>
            <person name="Olandt P."/>
            <person name="O'Neill B."/>
            <person name="O'Neill K."/>
            <person name="Osman S."/>
            <person name="Oyono L."/>
            <person name="Patti C."/>
            <person name="Perrin D."/>
            <person name="Phunkhang P."/>
            <person name="Pierre F."/>
            <person name="Priest M."/>
            <person name="Rachupka A."/>
            <person name="Raghuraman S."/>
            <person name="Rameau R."/>
            <person name="Ray V."/>
            <person name="Raymond C."/>
            <person name="Rege F."/>
            <person name="Rise C."/>
            <person name="Rogers J."/>
            <person name="Rogov P."/>
            <person name="Sahalie J."/>
            <person name="Settipalli S."/>
            <person name="Sharpe T."/>
            <person name="Shea T."/>
            <person name="Sheehan M."/>
            <person name="Sherpa N."/>
            <person name="Shi J."/>
            <person name="Shih D."/>
            <person name="Sloan J."/>
            <person name="Smith C."/>
            <person name="Sparrow T."/>
            <person name="Stalker J."/>
            <person name="Stange-Thomann N."/>
            <person name="Stavropoulos S."/>
            <person name="Stone C."/>
            <person name="Stone S."/>
            <person name="Sykes S."/>
            <person name="Tchuinga P."/>
            <person name="Tenzing P."/>
            <person name="Tesfaye S."/>
            <person name="Thoulutsang D."/>
            <person name="Thoulutsang Y."/>
            <person name="Topham K."/>
            <person name="Topping I."/>
            <person name="Tsamla T."/>
            <person name="Vassiliev H."/>
            <person name="Venkataraman V."/>
            <person name="Vo A."/>
            <person name="Wangchuk T."/>
            <person name="Wangdi T."/>
            <person name="Weiand M."/>
            <person name="Wilkinson J."/>
            <person name="Wilson A."/>
            <person name="Yadav S."/>
            <person name="Yang S."/>
            <person name="Yang X."/>
            <person name="Young G."/>
            <person name="Yu Q."/>
            <person name="Zainoun J."/>
            <person name="Zembek L."/>
            <person name="Zimmer A."/>
            <person name="Lander E.S."/>
        </authorList>
    </citation>
    <scope>NUCLEOTIDE SEQUENCE [LARGE SCALE GENOMIC DNA]</scope>
    <source>
        <strain evidence="9">Boxer</strain>
    </source>
</reference>
<dbReference type="Pfam" id="PF10390">
    <property type="entry name" value="ELL"/>
    <property type="match status" value="1"/>
</dbReference>
<evidence type="ECO:0000256" key="2">
    <source>
        <dbReference type="ARBA" id="ARBA00009171"/>
    </source>
</evidence>
<evidence type="ECO:0000313" key="11">
    <source>
        <dbReference type="Proteomes" id="UP000002254"/>
    </source>
</evidence>
<reference evidence="10" key="3">
    <citation type="submission" date="2025-05" db="UniProtKB">
        <authorList>
            <consortium name="Ensembl"/>
        </authorList>
    </citation>
    <scope>IDENTIFICATION</scope>
</reference>
<evidence type="ECO:0000256" key="3">
    <source>
        <dbReference type="ARBA" id="ARBA00023015"/>
    </source>
</evidence>
<protein>
    <recommendedName>
        <fullName evidence="8">OCEL domain-containing protein</fullName>
    </recommendedName>
</protein>
<dbReference type="GO" id="GO:0008023">
    <property type="term" value="C:transcription elongation factor complex"/>
    <property type="evidence" value="ECO:0007669"/>
    <property type="project" value="InterPro"/>
</dbReference>
<sequence>MDRYDYMAAYEGRTLGSLVDQEGEVAVQEAYGLGPTQGPVTGQPMQLTGSAISAMDSFENYETTVLPQASFQFQGLEEFFTISPDDSITDIYDLDFLFSDVGEDNHQDRTPKPVSSYSPSELSCPSSMQEEPMSTPTNPCQMTEEKRTEAEEGLCNKWRRIRKLCVEKRVPVRKTPQITPDPVPERKRTAPINPAYTIRKSRATSSVHLRPCRERVIHLLALKDYRKPELLIRLQKDGVTENDVSSLGDLLQQVANVNPQTSSYTLKDDVFQELQKDWPGYSELERQSLELVLSRRVQGLQSAAGAKGPEASMCPQADAVASQEHLFTVATVHLARRKIRISRLAQAPATQGTLGGRGNDPAPSPRSEAAAAAPAPAPAPAPPAPSPRLAGSQPPGPATPSSSGRACSAAARPAPRNARGHRTLISKIFGSRRGRQVAVKTFPSLSIQLTYPERMQGSQATTQDHQSDGPRGQVSEPRGQGRAGEHWGCSAPAGAQAVPEVPGYLATYVTIVSPEQRQRYEQDFRAEYDDYQALYNKMLSLSSIFIDLDTQRKRFPPESKEYQEINETISLEYQKMKQRNPNYCAEKQKCQDLYDKLVHIKRLVNEYDQKHRGSQH</sequence>
<feature type="compositionally biased region" description="Pro residues" evidence="7">
    <location>
        <begin position="375"/>
        <end position="386"/>
    </location>
</feature>
<feature type="compositionally biased region" description="Polar residues" evidence="7">
    <location>
        <begin position="128"/>
        <end position="141"/>
    </location>
</feature>